<feature type="transmembrane region" description="Helical" evidence="2">
    <location>
        <begin position="135"/>
        <end position="153"/>
    </location>
</feature>
<dbReference type="InterPro" id="IPR001387">
    <property type="entry name" value="Cro/C1-type_HTH"/>
</dbReference>
<feature type="transmembrane region" description="Helical" evidence="2">
    <location>
        <begin position="165"/>
        <end position="186"/>
    </location>
</feature>
<gene>
    <name evidence="4" type="ORF">JZO70_11785</name>
</gene>
<evidence type="ECO:0000313" key="5">
    <source>
        <dbReference type="Proteomes" id="UP000664601"/>
    </source>
</evidence>
<name>A0ABS3LB47_9ENTE</name>
<dbReference type="Proteomes" id="UP000664601">
    <property type="component" value="Unassembled WGS sequence"/>
</dbReference>
<dbReference type="CDD" id="cd00093">
    <property type="entry name" value="HTH_XRE"/>
    <property type="match status" value="1"/>
</dbReference>
<organism evidence="4 5">
    <name type="scientific">Candidatus Enterococcus moelleringii</name>
    <dbReference type="NCBI Taxonomy" id="2815325"/>
    <lineage>
        <taxon>Bacteria</taxon>
        <taxon>Bacillati</taxon>
        <taxon>Bacillota</taxon>
        <taxon>Bacilli</taxon>
        <taxon>Lactobacillales</taxon>
        <taxon>Enterococcaceae</taxon>
        <taxon>Enterococcus</taxon>
    </lineage>
</organism>
<keyword evidence="2" id="KW-0812">Transmembrane</keyword>
<dbReference type="PANTHER" id="PTHR46558:SF13">
    <property type="entry name" value="HTH-TYPE TRANSCRIPTIONAL REGULATOR IMMR"/>
    <property type="match status" value="1"/>
</dbReference>
<feature type="transmembrane region" description="Helical" evidence="2">
    <location>
        <begin position="109"/>
        <end position="128"/>
    </location>
</feature>
<keyword evidence="1" id="KW-0238">DNA-binding</keyword>
<keyword evidence="2" id="KW-0472">Membrane</keyword>
<dbReference type="EMBL" id="JAFREM010000018">
    <property type="protein sequence ID" value="MBO1306847.1"/>
    <property type="molecule type" value="Genomic_DNA"/>
</dbReference>
<dbReference type="Pfam" id="PF01381">
    <property type="entry name" value="HTH_3"/>
    <property type="match status" value="1"/>
</dbReference>
<keyword evidence="2" id="KW-1133">Transmembrane helix</keyword>
<dbReference type="InterPro" id="IPR010982">
    <property type="entry name" value="Lambda_DNA-bd_dom_sf"/>
</dbReference>
<dbReference type="RefSeq" id="WP_207673768.1">
    <property type="nucleotide sequence ID" value="NZ_JAFREM010000018.1"/>
</dbReference>
<feature type="transmembrane region" description="Helical" evidence="2">
    <location>
        <begin position="84"/>
        <end position="103"/>
    </location>
</feature>
<dbReference type="PANTHER" id="PTHR46558">
    <property type="entry name" value="TRACRIPTIONAL REGULATORY PROTEIN-RELATED-RELATED"/>
    <property type="match status" value="1"/>
</dbReference>
<protein>
    <submittedName>
        <fullName evidence="4">Helix-turn-helix transcriptional regulator</fullName>
    </submittedName>
</protein>
<accession>A0ABS3LB47</accession>
<sequence length="257" mass="29304">MTIGKKLQERRKELNLTQGEVAEQLFVSRQAISNWERDKNYPDLETVIALSDLYQISLDILLKEDQNVVKGIQKTMNRKLWGPLFYSVTGVSILICLLVDFILSHRLTWSVIVLLSLVSLDVLAFLFGKRNNWSPVVLVGGSSILLIGFLSLLDRVLLWSNYIRVSFFLPVALPVSLVWLALIWLVMIVHLRMKWSVYYSLSILFLLGIVGGFLTNIIVESEPLWFSVVTSAFPCLFLGILFSFLGNYFTLPNEEGR</sequence>
<dbReference type="PROSITE" id="PS50943">
    <property type="entry name" value="HTH_CROC1"/>
    <property type="match status" value="1"/>
</dbReference>
<evidence type="ECO:0000256" key="1">
    <source>
        <dbReference type="ARBA" id="ARBA00023125"/>
    </source>
</evidence>
<comment type="caution">
    <text evidence="4">The sequence shown here is derived from an EMBL/GenBank/DDBJ whole genome shotgun (WGS) entry which is preliminary data.</text>
</comment>
<feature type="transmembrane region" description="Helical" evidence="2">
    <location>
        <begin position="198"/>
        <end position="219"/>
    </location>
</feature>
<evidence type="ECO:0000259" key="3">
    <source>
        <dbReference type="PROSITE" id="PS50943"/>
    </source>
</evidence>
<keyword evidence="5" id="KW-1185">Reference proteome</keyword>
<dbReference type="SUPFAM" id="SSF47413">
    <property type="entry name" value="lambda repressor-like DNA-binding domains"/>
    <property type="match status" value="1"/>
</dbReference>
<feature type="transmembrane region" description="Helical" evidence="2">
    <location>
        <begin position="225"/>
        <end position="249"/>
    </location>
</feature>
<dbReference type="SMART" id="SM00530">
    <property type="entry name" value="HTH_XRE"/>
    <property type="match status" value="1"/>
</dbReference>
<feature type="domain" description="HTH cro/C1-type" evidence="3">
    <location>
        <begin position="7"/>
        <end position="61"/>
    </location>
</feature>
<proteinExistence type="predicted"/>
<evidence type="ECO:0000256" key="2">
    <source>
        <dbReference type="SAM" id="Phobius"/>
    </source>
</evidence>
<evidence type="ECO:0000313" key="4">
    <source>
        <dbReference type="EMBL" id="MBO1306847.1"/>
    </source>
</evidence>
<dbReference type="Gene3D" id="1.10.260.40">
    <property type="entry name" value="lambda repressor-like DNA-binding domains"/>
    <property type="match status" value="1"/>
</dbReference>
<reference evidence="4 5" key="1">
    <citation type="submission" date="2021-03" db="EMBL/GenBank/DDBJ databases">
        <title>Enterococcal diversity collection.</title>
        <authorList>
            <person name="Gilmore M.S."/>
            <person name="Schwartzman J."/>
            <person name="Van Tyne D."/>
            <person name="Martin M."/>
            <person name="Earl A.M."/>
            <person name="Manson A.L."/>
            <person name="Straub T."/>
            <person name="Salamzade R."/>
            <person name="Saavedra J."/>
            <person name="Lebreton F."/>
            <person name="Prichula J."/>
            <person name="Schaufler K."/>
            <person name="Gaca A."/>
            <person name="Sgardioli B."/>
            <person name="Wagenaar J."/>
            <person name="Strong T."/>
        </authorList>
    </citation>
    <scope>NUCLEOTIDE SEQUENCE [LARGE SCALE GENOMIC DNA]</scope>
    <source>
        <strain evidence="4 5">669A</strain>
    </source>
</reference>